<dbReference type="SUPFAM" id="SSF56349">
    <property type="entry name" value="DNA breaking-rejoining enzymes"/>
    <property type="match status" value="1"/>
</dbReference>
<sequence length="460" mass="50503">MIGPVIGRNLVIGTDRHASASDGTPFDPSTDLWSFRTRSGHVNLNFAGLRGIAEDQLVDASKMAFRVLVQTRNLIRFRACYSQFKILVELTRQLKDRPVPELDAEDIASWCARGNAAYLGQLRPLLQTWQTLRLPGILTEAQDFAAQIKVPSSSDKDVVRTWDPDAGAYRPSEDSALKAALDSAFNEGIVELYDYALARTFRGLGMRPAQLAAMKCCDLRSGGDRNEIRIPLLKQRGIPEREEFMPWKPITQGLADILRLHINSNVWANLPADEDISLCALFPPRGRRIEVASSLHGHTNRDGLGKRLSATFERLQVVSPITGRTISVTPTRERHTVLTGLAMQGCTATEIAANAGHSDPTSSLAYIDASIQHFQRMERLVGEAFIPLADRFLGKVIREHDDQRAHDDPDSVVRGRDLTGVGSCVDGSCGAIAAGVAPLACYECRKCIDPAESAQVKPLI</sequence>
<proteinExistence type="predicted"/>
<evidence type="ECO:0000259" key="2">
    <source>
        <dbReference type="PROSITE" id="PS51898"/>
    </source>
</evidence>
<dbReference type="InterPro" id="IPR002104">
    <property type="entry name" value="Integrase_catalytic"/>
</dbReference>
<evidence type="ECO:0000313" key="3">
    <source>
        <dbReference type="EMBL" id="RWR25161.1"/>
    </source>
</evidence>
<name>A0A443JXE7_9RHOB</name>
<dbReference type="PROSITE" id="PS51898">
    <property type="entry name" value="TYR_RECOMBINASE"/>
    <property type="match status" value="1"/>
</dbReference>
<evidence type="ECO:0000313" key="4">
    <source>
        <dbReference type="Proteomes" id="UP000284451"/>
    </source>
</evidence>
<dbReference type="InterPro" id="IPR013762">
    <property type="entry name" value="Integrase-like_cat_sf"/>
</dbReference>
<reference evidence="3 4" key="1">
    <citation type="submission" date="2019-01" db="EMBL/GenBank/DDBJ databases">
        <title>Sinorhodobacter populi sp. nov. isolated from the symptomatic bark tissue of Populus euramericana canker.</title>
        <authorList>
            <person name="Xu G."/>
        </authorList>
    </citation>
    <scope>NUCLEOTIDE SEQUENCE [LARGE SCALE GENOMIC DNA]</scope>
    <source>
        <strain evidence="3 4">07D10-4-3</strain>
    </source>
</reference>
<dbReference type="AlphaFoldDB" id="A0A443JXE7"/>
<organism evidence="3 4">
    <name type="scientific">Paenirhodobacter populi</name>
    <dbReference type="NCBI Taxonomy" id="2306993"/>
    <lineage>
        <taxon>Bacteria</taxon>
        <taxon>Pseudomonadati</taxon>
        <taxon>Pseudomonadota</taxon>
        <taxon>Alphaproteobacteria</taxon>
        <taxon>Rhodobacterales</taxon>
        <taxon>Rhodobacter group</taxon>
        <taxon>Paenirhodobacter</taxon>
    </lineage>
</organism>
<protein>
    <submittedName>
        <fullName evidence="3">Site-specific integrase</fullName>
    </submittedName>
</protein>
<accession>A0A443JXE7</accession>
<reference evidence="3 4" key="2">
    <citation type="submission" date="2019-01" db="EMBL/GenBank/DDBJ databases">
        <authorList>
            <person name="Li Y."/>
        </authorList>
    </citation>
    <scope>NUCLEOTIDE SEQUENCE [LARGE SCALE GENOMIC DNA]</scope>
    <source>
        <strain evidence="3 4">07D10-4-3</strain>
    </source>
</reference>
<dbReference type="EMBL" id="SAUY01000082">
    <property type="protein sequence ID" value="RWR25161.1"/>
    <property type="molecule type" value="Genomic_DNA"/>
</dbReference>
<dbReference type="GO" id="GO:0015074">
    <property type="term" value="P:DNA integration"/>
    <property type="evidence" value="ECO:0007669"/>
    <property type="project" value="InterPro"/>
</dbReference>
<dbReference type="GO" id="GO:0006310">
    <property type="term" value="P:DNA recombination"/>
    <property type="evidence" value="ECO:0007669"/>
    <property type="project" value="UniProtKB-KW"/>
</dbReference>
<dbReference type="GO" id="GO:0003677">
    <property type="term" value="F:DNA binding"/>
    <property type="evidence" value="ECO:0007669"/>
    <property type="project" value="InterPro"/>
</dbReference>
<dbReference type="RefSeq" id="WP_128234212.1">
    <property type="nucleotide sequence ID" value="NZ_SAUY01000082.1"/>
</dbReference>
<dbReference type="InterPro" id="IPR011010">
    <property type="entry name" value="DNA_brk_join_enz"/>
</dbReference>
<gene>
    <name evidence="3" type="ORF">D2T29_22320</name>
</gene>
<keyword evidence="1" id="KW-0233">DNA recombination</keyword>
<dbReference type="Gene3D" id="1.10.443.10">
    <property type="entry name" value="Intergrase catalytic core"/>
    <property type="match status" value="1"/>
</dbReference>
<dbReference type="Proteomes" id="UP000284451">
    <property type="component" value="Unassembled WGS sequence"/>
</dbReference>
<evidence type="ECO:0000256" key="1">
    <source>
        <dbReference type="ARBA" id="ARBA00023172"/>
    </source>
</evidence>
<feature type="domain" description="Tyr recombinase" evidence="2">
    <location>
        <begin position="164"/>
        <end position="379"/>
    </location>
</feature>
<comment type="caution">
    <text evidence="3">The sequence shown here is derived from an EMBL/GenBank/DDBJ whole genome shotgun (WGS) entry which is preliminary data.</text>
</comment>